<dbReference type="RefSeq" id="WP_087919756.1">
    <property type="nucleotide sequence ID" value="NZ_CP021780.1"/>
</dbReference>
<evidence type="ECO:0000313" key="2">
    <source>
        <dbReference type="Proteomes" id="UP000249890"/>
    </source>
</evidence>
<dbReference type="EMBL" id="CP021780">
    <property type="protein sequence ID" value="ASA25796.1"/>
    <property type="molecule type" value="Genomic_DNA"/>
</dbReference>
<gene>
    <name evidence="1" type="ORF">B9T62_36760</name>
</gene>
<organism evidence="1 2">
    <name type="scientific">Paenibacillus donghaensis</name>
    <dbReference type="NCBI Taxonomy" id="414771"/>
    <lineage>
        <taxon>Bacteria</taxon>
        <taxon>Bacillati</taxon>
        <taxon>Bacillota</taxon>
        <taxon>Bacilli</taxon>
        <taxon>Bacillales</taxon>
        <taxon>Paenibacillaceae</taxon>
        <taxon>Paenibacillus</taxon>
    </lineage>
</organism>
<keyword evidence="2" id="KW-1185">Reference proteome</keyword>
<name>A0A2Z2KGB9_9BACL</name>
<sequence length="81" mass="8875">MYFGSKRSNTVKPAKLNETDKAKIIVKMIAIPWNEGWSAAISVTPGIPIELCGGDEVAYGLSGDTNYLCVEKERSEQDELP</sequence>
<dbReference type="KEGG" id="pdh:B9T62_36760"/>
<dbReference type="Proteomes" id="UP000249890">
    <property type="component" value="Chromosome"/>
</dbReference>
<accession>A0A2Z2KGB9</accession>
<evidence type="ECO:0000313" key="1">
    <source>
        <dbReference type="EMBL" id="ASA25796.1"/>
    </source>
</evidence>
<reference evidence="1 2" key="1">
    <citation type="submission" date="2017-06" db="EMBL/GenBank/DDBJ databases">
        <title>Complete genome sequence of Paenibacillus donghaensis KCTC 13049T isolated from East Sea sediment, South Korea.</title>
        <authorList>
            <person name="Jung B.K."/>
            <person name="Hong S.-J."/>
            <person name="Shin J.-H."/>
        </authorList>
    </citation>
    <scope>NUCLEOTIDE SEQUENCE [LARGE SCALE GENOMIC DNA]</scope>
    <source>
        <strain evidence="1 2">KCTC 13049</strain>
    </source>
</reference>
<dbReference type="AlphaFoldDB" id="A0A2Z2KGB9"/>
<dbReference type="OrthoDB" id="2659361at2"/>
<proteinExistence type="predicted"/>
<protein>
    <submittedName>
        <fullName evidence="1">Uncharacterized protein</fullName>
    </submittedName>
</protein>